<feature type="non-terminal residue" evidence="1">
    <location>
        <position position="1"/>
    </location>
</feature>
<gene>
    <name evidence="1" type="ORF">SCLCIDRAFT_145422</name>
</gene>
<sequence>EDPFGGVNIILVGDFHQFPPAASKALAPLYWPCNMVKDNDQEILGRRIYEQFDIVVRLKTQVQVTDPEWEDLLKHVRNGSCKEEHLTMLQGLMLTDANCPTTDFSCVPWKDAVLVTPHHAV</sequence>
<evidence type="ECO:0008006" key="3">
    <source>
        <dbReference type="Google" id="ProtNLM"/>
    </source>
</evidence>
<organism evidence="1 2">
    <name type="scientific">Scleroderma citrinum Foug A</name>
    <dbReference type="NCBI Taxonomy" id="1036808"/>
    <lineage>
        <taxon>Eukaryota</taxon>
        <taxon>Fungi</taxon>
        <taxon>Dikarya</taxon>
        <taxon>Basidiomycota</taxon>
        <taxon>Agaricomycotina</taxon>
        <taxon>Agaricomycetes</taxon>
        <taxon>Agaricomycetidae</taxon>
        <taxon>Boletales</taxon>
        <taxon>Sclerodermatineae</taxon>
        <taxon>Sclerodermataceae</taxon>
        <taxon>Scleroderma</taxon>
    </lineage>
</organism>
<dbReference type="HOGENOM" id="CLU_144956_0_0_1"/>
<dbReference type="Proteomes" id="UP000053989">
    <property type="component" value="Unassembled WGS sequence"/>
</dbReference>
<keyword evidence="2" id="KW-1185">Reference proteome</keyword>
<name>A0A0C3D2W0_9AGAM</name>
<reference evidence="1 2" key="1">
    <citation type="submission" date="2014-04" db="EMBL/GenBank/DDBJ databases">
        <authorList>
            <consortium name="DOE Joint Genome Institute"/>
            <person name="Kuo A."/>
            <person name="Kohler A."/>
            <person name="Nagy L.G."/>
            <person name="Floudas D."/>
            <person name="Copeland A."/>
            <person name="Barry K.W."/>
            <person name="Cichocki N."/>
            <person name="Veneault-Fourrey C."/>
            <person name="LaButti K."/>
            <person name="Lindquist E.A."/>
            <person name="Lipzen A."/>
            <person name="Lundell T."/>
            <person name="Morin E."/>
            <person name="Murat C."/>
            <person name="Sun H."/>
            <person name="Tunlid A."/>
            <person name="Henrissat B."/>
            <person name="Grigoriev I.V."/>
            <person name="Hibbett D.S."/>
            <person name="Martin F."/>
            <person name="Nordberg H.P."/>
            <person name="Cantor M.N."/>
            <person name="Hua S.X."/>
        </authorList>
    </citation>
    <scope>NUCLEOTIDE SEQUENCE [LARGE SCALE GENOMIC DNA]</scope>
    <source>
        <strain evidence="1 2">Foug A</strain>
    </source>
</reference>
<protein>
    <recommendedName>
        <fullName evidence="3">ATP-dependent DNA helicase</fullName>
    </recommendedName>
</protein>
<dbReference type="OrthoDB" id="2986975at2759"/>
<dbReference type="AlphaFoldDB" id="A0A0C3D2W0"/>
<dbReference type="InParanoid" id="A0A0C3D2W0"/>
<dbReference type="EMBL" id="KN822419">
    <property type="protein sequence ID" value="KIM50471.1"/>
    <property type="molecule type" value="Genomic_DNA"/>
</dbReference>
<proteinExistence type="predicted"/>
<accession>A0A0C3D2W0</accession>
<evidence type="ECO:0000313" key="2">
    <source>
        <dbReference type="Proteomes" id="UP000053989"/>
    </source>
</evidence>
<reference evidence="2" key="2">
    <citation type="submission" date="2015-01" db="EMBL/GenBank/DDBJ databases">
        <title>Evolutionary Origins and Diversification of the Mycorrhizal Mutualists.</title>
        <authorList>
            <consortium name="DOE Joint Genome Institute"/>
            <consortium name="Mycorrhizal Genomics Consortium"/>
            <person name="Kohler A."/>
            <person name="Kuo A."/>
            <person name="Nagy L.G."/>
            <person name="Floudas D."/>
            <person name="Copeland A."/>
            <person name="Barry K.W."/>
            <person name="Cichocki N."/>
            <person name="Veneault-Fourrey C."/>
            <person name="LaButti K."/>
            <person name="Lindquist E.A."/>
            <person name="Lipzen A."/>
            <person name="Lundell T."/>
            <person name="Morin E."/>
            <person name="Murat C."/>
            <person name="Riley R."/>
            <person name="Ohm R."/>
            <person name="Sun H."/>
            <person name="Tunlid A."/>
            <person name="Henrissat B."/>
            <person name="Grigoriev I.V."/>
            <person name="Hibbett D.S."/>
            <person name="Martin F."/>
        </authorList>
    </citation>
    <scope>NUCLEOTIDE SEQUENCE [LARGE SCALE GENOMIC DNA]</scope>
    <source>
        <strain evidence="2">Foug A</strain>
    </source>
</reference>
<evidence type="ECO:0000313" key="1">
    <source>
        <dbReference type="EMBL" id="KIM50471.1"/>
    </source>
</evidence>
<dbReference type="STRING" id="1036808.A0A0C3D2W0"/>